<dbReference type="RefSeq" id="WP_187818870.1">
    <property type="nucleotide sequence ID" value="NZ_JACTVJ010000026.1"/>
</dbReference>
<evidence type="ECO:0000256" key="2">
    <source>
        <dbReference type="SAM" id="Phobius"/>
    </source>
</evidence>
<name>A0ABR7SVR6_9ACTN</name>
<evidence type="ECO:0000256" key="1">
    <source>
        <dbReference type="SAM" id="MobiDB-lite"/>
    </source>
</evidence>
<sequence length="57" mass="6185">MKSTRAETADAASVGPPTDATRRLRWSARRPSRMTVRILVFVLAMATVSIAGSLPRT</sequence>
<keyword evidence="2" id="KW-0812">Transmembrane</keyword>
<dbReference type="EMBL" id="JACTVJ010000026">
    <property type="protein sequence ID" value="MBC9718438.1"/>
    <property type="molecule type" value="Genomic_DNA"/>
</dbReference>
<evidence type="ECO:0000313" key="4">
    <source>
        <dbReference type="Proteomes" id="UP000642284"/>
    </source>
</evidence>
<feature type="region of interest" description="Disordered" evidence="1">
    <location>
        <begin position="1"/>
        <end position="25"/>
    </location>
</feature>
<proteinExistence type="predicted"/>
<organism evidence="3 4">
    <name type="scientific">Streptomyces polyasparticus</name>
    <dbReference type="NCBI Taxonomy" id="2767826"/>
    <lineage>
        <taxon>Bacteria</taxon>
        <taxon>Bacillati</taxon>
        <taxon>Actinomycetota</taxon>
        <taxon>Actinomycetes</taxon>
        <taxon>Kitasatosporales</taxon>
        <taxon>Streptomycetaceae</taxon>
        <taxon>Streptomyces</taxon>
    </lineage>
</organism>
<evidence type="ECO:0000313" key="3">
    <source>
        <dbReference type="EMBL" id="MBC9718438.1"/>
    </source>
</evidence>
<protein>
    <submittedName>
        <fullName evidence="3">Uncharacterized protein</fullName>
    </submittedName>
</protein>
<keyword evidence="4" id="KW-1185">Reference proteome</keyword>
<keyword evidence="2" id="KW-1133">Transmembrane helix</keyword>
<gene>
    <name evidence="3" type="ORF">H9Y04_38535</name>
</gene>
<comment type="caution">
    <text evidence="3">The sequence shown here is derived from an EMBL/GenBank/DDBJ whole genome shotgun (WGS) entry which is preliminary data.</text>
</comment>
<keyword evidence="2" id="KW-0472">Membrane</keyword>
<accession>A0ABR7SVR6</accession>
<reference evidence="3 4" key="1">
    <citation type="submission" date="2020-08" db="EMBL/GenBank/DDBJ databases">
        <title>Genemic of Streptomyces polyaspartic.</title>
        <authorList>
            <person name="Liu W."/>
        </authorList>
    </citation>
    <scope>NUCLEOTIDE SEQUENCE [LARGE SCALE GENOMIC DNA]</scope>
    <source>
        <strain evidence="3 4">TRM66268-LWL</strain>
    </source>
</reference>
<dbReference type="Proteomes" id="UP000642284">
    <property type="component" value="Unassembled WGS sequence"/>
</dbReference>
<feature type="transmembrane region" description="Helical" evidence="2">
    <location>
        <begin position="34"/>
        <end position="54"/>
    </location>
</feature>